<name>A0AAV1RDG2_9ROSI</name>
<proteinExistence type="predicted"/>
<organism evidence="2 3">
    <name type="scientific">Dovyalis caffra</name>
    <dbReference type="NCBI Taxonomy" id="77055"/>
    <lineage>
        <taxon>Eukaryota</taxon>
        <taxon>Viridiplantae</taxon>
        <taxon>Streptophyta</taxon>
        <taxon>Embryophyta</taxon>
        <taxon>Tracheophyta</taxon>
        <taxon>Spermatophyta</taxon>
        <taxon>Magnoliopsida</taxon>
        <taxon>eudicotyledons</taxon>
        <taxon>Gunneridae</taxon>
        <taxon>Pentapetalae</taxon>
        <taxon>rosids</taxon>
        <taxon>fabids</taxon>
        <taxon>Malpighiales</taxon>
        <taxon>Salicaceae</taxon>
        <taxon>Flacourtieae</taxon>
        <taxon>Dovyalis</taxon>
    </lineage>
</organism>
<reference evidence="2 3" key="1">
    <citation type="submission" date="2024-01" db="EMBL/GenBank/DDBJ databases">
        <authorList>
            <person name="Waweru B."/>
        </authorList>
    </citation>
    <scope>NUCLEOTIDE SEQUENCE [LARGE SCALE GENOMIC DNA]</scope>
</reference>
<gene>
    <name evidence="2" type="ORF">DCAF_LOCUS8171</name>
</gene>
<keyword evidence="3" id="KW-1185">Reference proteome</keyword>
<evidence type="ECO:0000313" key="2">
    <source>
        <dbReference type="EMBL" id="CAK7330851.1"/>
    </source>
</evidence>
<dbReference type="EMBL" id="CAWUPB010000913">
    <property type="protein sequence ID" value="CAK7330851.1"/>
    <property type="molecule type" value="Genomic_DNA"/>
</dbReference>
<feature type="region of interest" description="Disordered" evidence="1">
    <location>
        <begin position="1"/>
        <end position="20"/>
    </location>
</feature>
<comment type="caution">
    <text evidence="2">The sequence shown here is derived from an EMBL/GenBank/DDBJ whole genome shotgun (WGS) entry which is preliminary data.</text>
</comment>
<dbReference type="AlphaFoldDB" id="A0AAV1RDG2"/>
<protein>
    <submittedName>
        <fullName evidence="2">Uncharacterized protein</fullName>
    </submittedName>
</protein>
<accession>A0AAV1RDG2</accession>
<evidence type="ECO:0000256" key="1">
    <source>
        <dbReference type="SAM" id="MobiDB-lite"/>
    </source>
</evidence>
<evidence type="ECO:0000313" key="3">
    <source>
        <dbReference type="Proteomes" id="UP001314170"/>
    </source>
</evidence>
<dbReference type="Proteomes" id="UP001314170">
    <property type="component" value="Unassembled WGS sequence"/>
</dbReference>
<sequence>MRGKVDHHMPGIQKPHHRRLGTPPRGLICSLMVLRGGREFRLATPKNRVVQEPDFLACRKVKEVGDLMRGEQATEAPVNGGCNCKGPKKERCKGKLDVASGWFAYPDLKGGSRSYLELVEDYIPIYQIYRNGFDFALPEQYRENSQVSKVEQRR</sequence>